<sequence>MLCYEKITDVALWLRLLADTVLKVESSGPKVDPFKRKVEFLAVKVEQIPYKVEPAIFIDNTSSKAKSHLM</sequence>
<name>F2F9L1_SOLSS</name>
<evidence type="ECO:0000313" key="1">
    <source>
        <dbReference type="EMBL" id="BAK18009.1"/>
    </source>
</evidence>
<dbReference type="AlphaFoldDB" id="F2F9L1"/>
<accession>F2F9L1</accession>
<gene>
    <name evidence="1" type="ordered locus">SSIL_3586</name>
</gene>
<dbReference type="STRING" id="1002809.SSIL_3586"/>
<organism evidence="1 2">
    <name type="scientific">Solibacillus silvestris (strain StLB046)</name>
    <name type="common">Bacillus silvestris</name>
    <dbReference type="NCBI Taxonomy" id="1002809"/>
    <lineage>
        <taxon>Bacteria</taxon>
        <taxon>Bacillati</taxon>
        <taxon>Bacillota</taxon>
        <taxon>Bacilli</taxon>
        <taxon>Bacillales</taxon>
        <taxon>Caryophanaceae</taxon>
        <taxon>Solibacillus</taxon>
    </lineage>
</organism>
<reference evidence="2" key="1">
    <citation type="submission" date="2011-04" db="EMBL/GenBank/DDBJ databases">
        <title>Genome sequence of Solibacillus silvestris StLB046.</title>
        <authorList>
            <person name="Morohoshi T."/>
            <person name="Someya N."/>
            <person name="Ikeda T."/>
        </authorList>
    </citation>
    <scope>NUCLEOTIDE SEQUENCE [LARGE SCALE GENOMIC DNA]</scope>
    <source>
        <strain evidence="2">StLB046</strain>
    </source>
</reference>
<dbReference type="RefSeq" id="WP_014824876.1">
    <property type="nucleotide sequence ID" value="NC_018065.1"/>
</dbReference>
<dbReference type="EMBL" id="AP012157">
    <property type="protein sequence ID" value="BAK18009.1"/>
    <property type="molecule type" value="Genomic_DNA"/>
</dbReference>
<keyword evidence="2" id="KW-1185">Reference proteome</keyword>
<dbReference type="PATRIC" id="fig|1002809.3.peg.3634"/>
<dbReference type="KEGG" id="siv:SSIL_3586"/>
<protein>
    <submittedName>
        <fullName evidence="1">Predicted thioesterase</fullName>
    </submittedName>
</protein>
<dbReference type="Proteomes" id="UP000006691">
    <property type="component" value="Chromosome"/>
</dbReference>
<proteinExistence type="predicted"/>
<evidence type="ECO:0000313" key="2">
    <source>
        <dbReference type="Proteomes" id="UP000006691"/>
    </source>
</evidence>
<reference evidence="1 2" key="2">
    <citation type="journal article" date="2012" name="J. Biosci. Bioeng.">
        <title>Complete genome sequence and characterization of the N-acylhomoserine lactone-degrading gene of the potato leaf-associated Solibacillus silvestris.</title>
        <authorList>
            <person name="Morohoshi T."/>
            <person name="Tominaga Y."/>
            <person name="Someya N."/>
            <person name="Ikeda T."/>
        </authorList>
    </citation>
    <scope>NUCLEOTIDE SEQUENCE [LARGE SCALE GENOMIC DNA]</scope>
    <source>
        <strain evidence="1 2">StLB046</strain>
    </source>
</reference>
<dbReference type="HOGENOM" id="CLU_2755757_0_0_9"/>